<reference evidence="2" key="1">
    <citation type="journal article" date="2022" name="Front. Genet.">
        <title>Chromosome-Scale Assembly of the Dendrobium nobile Genome Provides Insights Into the Molecular Mechanism of the Biosynthesis of the Medicinal Active Ingredient of Dendrobium.</title>
        <authorList>
            <person name="Xu Q."/>
            <person name="Niu S.-C."/>
            <person name="Li K.-L."/>
            <person name="Zheng P.-J."/>
            <person name="Zhang X.-J."/>
            <person name="Jia Y."/>
            <person name="Liu Y."/>
            <person name="Niu Y.-X."/>
            <person name="Yu L.-H."/>
            <person name="Chen D.-F."/>
            <person name="Zhang G.-Q."/>
        </authorList>
    </citation>
    <scope>NUCLEOTIDE SEQUENCE</scope>
    <source>
        <tissue evidence="2">Leaf</tissue>
    </source>
</reference>
<accession>A0A8T3BXI8</accession>
<keyword evidence="3" id="KW-1185">Reference proteome</keyword>
<protein>
    <submittedName>
        <fullName evidence="2">Uncharacterized protein</fullName>
    </submittedName>
</protein>
<dbReference type="Proteomes" id="UP000829196">
    <property type="component" value="Unassembled WGS sequence"/>
</dbReference>
<dbReference type="AlphaFoldDB" id="A0A8T3BXI8"/>
<dbReference type="EMBL" id="JAGYWB010000005">
    <property type="protein sequence ID" value="KAI0522721.1"/>
    <property type="molecule type" value="Genomic_DNA"/>
</dbReference>
<keyword evidence="1" id="KW-0732">Signal</keyword>
<feature type="chain" id="PRO_5035779646" evidence="1">
    <location>
        <begin position="20"/>
        <end position="80"/>
    </location>
</feature>
<proteinExistence type="predicted"/>
<name>A0A8T3BXI8_DENNO</name>
<evidence type="ECO:0000313" key="2">
    <source>
        <dbReference type="EMBL" id="KAI0522721.1"/>
    </source>
</evidence>
<comment type="caution">
    <text evidence="2">The sequence shown here is derived from an EMBL/GenBank/DDBJ whole genome shotgun (WGS) entry which is preliminary data.</text>
</comment>
<gene>
    <name evidence="2" type="ORF">KFK09_005106</name>
</gene>
<evidence type="ECO:0000313" key="3">
    <source>
        <dbReference type="Proteomes" id="UP000829196"/>
    </source>
</evidence>
<organism evidence="2 3">
    <name type="scientific">Dendrobium nobile</name>
    <name type="common">Orchid</name>
    <dbReference type="NCBI Taxonomy" id="94219"/>
    <lineage>
        <taxon>Eukaryota</taxon>
        <taxon>Viridiplantae</taxon>
        <taxon>Streptophyta</taxon>
        <taxon>Embryophyta</taxon>
        <taxon>Tracheophyta</taxon>
        <taxon>Spermatophyta</taxon>
        <taxon>Magnoliopsida</taxon>
        <taxon>Liliopsida</taxon>
        <taxon>Asparagales</taxon>
        <taxon>Orchidaceae</taxon>
        <taxon>Epidendroideae</taxon>
        <taxon>Malaxideae</taxon>
        <taxon>Dendrobiinae</taxon>
        <taxon>Dendrobium</taxon>
    </lineage>
</organism>
<feature type="signal peptide" evidence="1">
    <location>
        <begin position="1"/>
        <end position="19"/>
    </location>
</feature>
<evidence type="ECO:0000256" key="1">
    <source>
        <dbReference type="SAM" id="SignalP"/>
    </source>
</evidence>
<sequence length="80" mass="8999">MGFCFTSTVLSTGCTLTSFILTSYYNFCCDINILCQECTTLTPKKYFNLPDSLTSISYNNLSFKFFIPSKSLSIMIILST</sequence>